<sequence>MNELPLHALGAAGIEAAYAVADRAPTIEAAISDAASHLEQLAADELPRHLWLTPR</sequence>
<protein>
    <submittedName>
        <fullName evidence="1">Uncharacterized protein</fullName>
    </submittedName>
</protein>
<proteinExistence type="predicted"/>
<evidence type="ECO:0000313" key="2">
    <source>
        <dbReference type="Proteomes" id="UP001204524"/>
    </source>
</evidence>
<accession>A0ABT1KZG8</accession>
<dbReference type="Proteomes" id="UP001204524">
    <property type="component" value="Unassembled WGS sequence"/>
</dbReference>
<comment type="caution">
    <text evidence="1">The sequence shown here is derived from an EMBL/GenBank/DDBJ whole genome shotgun (WGS) entry which is preliminary data.</text>
</comment>
<gene>
    <name evidence="1" type="ORF">NCI01_15270</name>
</gene>
<reference evidence="1 2" key="1">
    <citation type="submission" date="2022-06" db="EMBL/GenBank/DDBJ databases">
        <authorList>
            <person name="So Y."/>
        </authorList>
    </citation>
    <scope>NUCLEOTIDE SEQUENCE [LARGE SCALE GENOMIC DNA]</scope>
    <source>
        <strain evidence="1 2">STR3</strain>
    </source>
</reference>
<evidence type="ECO:0000313" key="1">
    <source>
        <dbReference type="EMBL" id="MCP3423163.1"/>
    </source>
</evidence>
<name>A0ABT1KZG8_9ACTN</name>
<dbReference type="EMBL" id="JANARS010000006">
    <property type="protein sequence ID" value="MCP3423163.1"/>
    <property type="molecule type" value="Genomic_DNA"/>
</dbReference>
<keyword evidence="2" id="KW-1185">Reference proteome</keyword>
<organism evidence="1 2">
    <name type="scientific">Nocardioides pinisoli</name>
    <dbReference type="NCBI Taxonomy" id="2950279"/>
    <lineage>
        <taxon>Bacteria</taxon>
        <taxon>Bacillati</taxon>
        <taxon>Actinomycetota</taxon>
        <taxon>Actinomycetes</taxon>
        <taxon>Propionibacteriales</taxon>
        <taxon>Nocardioidaceae</taxon>
        <taxon>Nocardioides</taxon>
    </lineage>
</organism>